<dbReference type="HOGENOM" id="CLU_3342035_0_0_0"/>
<name>S0ESQ8_CHTCT</name>
<reference evidence="2" key="1">
    <citation type="submission" date="2013-03" db="EMBL/GenBank/DDBJ databases">
        <title>Genome sequence of Chthonomonas calidirosea, the first sequenced genome from the Armatimonadetes phylum (formally candidate division OP10).</title>
        <authorList>
            <person name="Lee K.C.Y."/>
            <person name="Morgan X.C."/>
            <person name="Dunfield P.F."/>
            <person name="Tamas I."/>
            <person name="Houghton K.M."/>
            <person name="Vyssotski M."/>
            <person name="Ryan J.L.J."/>
            <person name="Lagutin K."/>
            <person name="McDonald I.R."/>
            <person name="Stott M.B."/>
        </authorList>
    </citation>
    <scope>NUCLEOTIDE SEQUENCE [LARGE SCALE GENOMIC DNA]</scope>
    <source>
        <strain evidence="2">DSM 23976 / ICMP 18418 / T49</strain>
    </source>
</reference>
<dbReference type="Proteomes" id="UP000014227">
    <property type="component" value="Chromosome I"/>
</dbReference>
<gene>
    <name evidence="1" type="ORF">CCALI_00152</name>
</gene>
<organism evidence="1 2">
    <name type="scientific">Chthonomonas calidirosea (strain DSM 23976 / ICMP 18418 / T49)</name>
    <dbReference type="NCBI Taxonomy" id="1303518"/>
    <lineage>
        <taxon>Bacteria</taxon>
        <taxon>Bacillati</taxon>
        <taxon>Armatimonadota</taxon>
        <taxon>Chthonomonadia</taxon>
        <taxon>Chthonomonadales</taxon>
        <taxon>Chthonomonadaceae</taxon>
        <taxon>Chthonomonas</taxon>
    </lineage>
</organism>
<evidence type="ECO:0000313" key="1">
    <source>
        <dbReference type="EMBL" id="CCW33990.1"/>
    </source>
</evidence>
<evidence type="ECO:0000313" key="2">
    <source>
        <dbReference type="Proteomes" id="UP000014227"/>
    </source>
</evidence>
<dbReference type="EMBL" id="HF951689">
    <property type="protein sequence ID" value="CCW33990.1"/>
    <property type="molecule type" value="Genomic_DNA"/>
</dbReference>
<dbReference type="AlphaFoldDB" id="S0ESQ8"/>
<accession>S0ESQ8</accession>
<keyword evidence="2" id="KW-1185">Reference proteome</keyword>
<dbReference type="KEGG" id="ccz:CCALI_00152"/>
<proteinExistence type="predicted"/>
<protein>
    <submittedName>
        <fullName evidence="1">Uncharacterized protein</fullName>
    </submittedName>
</protein>
<sequence length="37" mass="3972">MALACLPSFIALGHVLVQAPLSTDMQRPSKHISTYSS</sequence>
<dbReference type="InParanoid" id="S0ESQ8"/>